<evidence type="ECO:0000256" key="12">
    <source>
        <dbReference type="ARBA" id="ARBA00023268"/>
    </source>
</evidence>
<evidence type="ECO:0000256" key="4">
    <source>
        <dbReference type="ARBA" id="ARBA00022723"/>
    </source>
</evidence>
<dbReference type="Pfam" id="PF01149">
    <property type="entry name" value="Fapy_DNA_glyco"/>
    <property type="match status" value="1"/>
</dbReference>
<gene>
    <name evidence="15" type="primary">mutM</name>
    <name evidence="15" type="synonym">fpg</name>
    <name evidence="18" type="ORF">EEI45_05095</name>
</gene>
<dbReference type="InterPro" id="IPR010979">
    <property type="entry name" value="Ribosomal_uS13-like_H2TH"/>
</dbReference>
<dbReference type="SUPFAM" id="SSF57716">
    <property type="entry name" value="Glucocorticoid receptor-like (DNA-binding domain)"/>
    <property type="match status" value="1"/>
</dbReference>
<evidence type="ECO:0000256" key="2">
    <source>
        <dbReference type="ARBA" id="ARBA00009409"/>
    </source>
</evidence>
<comment type="catalytic activity">
    <reaction evidence="14 15">
        <text>2'-deoxyribonucleotide-(2'-deoxyribose 5'-phosphate)-2'-deoxyribonucleotide-DNA = a 3'-end 2'-deoxyribonucleotide-(2,3-dehydro-2,3-deoxyribose 5'-phosphate)-DNA + a 5'-end 5'-phospho-2'-deoxyribonucleoside-DNA + H(+)</text>
        <dbReference type="Rhea" id="RHEA:66592"/>
        <dbReference type="Rhea" id="RHEA-COMP:13180"/>
        <dbReference type="Rhea" id="RHEA-COMP:16897"/>
        <dbReference type="Rhea" id="RHEA-COMP:17067"/>
        <dbReference type="ChEBI" id="CHEBI:15378"/>
        <dbReference type="ChEBI" id="CHEBI:136412"/>
        <dbReference type="ChEBI" id="CHEBI:157695"/>
        <dbReference type="ChEBI" id="CHEBI:167181"/>
        <dbReference type="EC" id="4.2.99.18"/>
    </reaction>
</comment>
<keyword evidence="6 15" id="KW-0863">Zinc-finger</keyword>
<reference evidence="18 19" key="1">
    <citation type="journal article" date="2020" name="Int. J. Syst. Evol. Microbiol.">
        <title>Description of Erysipelothrix piscisicarius sp. nov., an emergent fish pathogen, and assessment of virulence using a tiger barb (Puntigrus tetrazona) infection model.</title>
        <authorList>
            <person name="Pomaranski E.K."/>
            <person name="Griffin M.J."/>
            <person name="Camus A.C."/>
            <person name="Armwood A.R."/>
            <person name="Shelley J."/>
            <person name="Waldbieser G.C."/>
            <person name="LaFrentz B.R."/>
            <person name="Garcia J.C."/>
            <person name="Yanong R."/>
            <person name="Soto E."/>
        </authorList>
    </citation>
    <scope>NUCLEOTIDE SEQUENCE [LARGE SCALE GENOMIC DNA]</scope>
    <source>
        <strain evidence="18 19">15TAL0474</strain>
    </source>
</reference>
<keyword evidence="9 15" id="KW-0238">DNA-binding</keyword>
<feature type="active site" description="Proton donor; for beta-elimination activity" evidence="15">
    <location>
        <position position="58"/>
    </location>
</feature>
<dbReference type="SUPFAM" id="SSF81624">
    <property type="entry name" value="N-terminal domain of MutM-like DNA repair proteins"/>
    <property type="match status" value="1"/>
</dbReference>
<keyword evidence="10 15" id="KW-0234">DNA repair</keyword>
<dbReference type="EMBL" id="CP034234">
    <property type="protein sequence ID" value="AZK44206.1"/>
    <property type="molecule type" value="Genomic_DNA"/>
</dbReference>
<keyword evidence="13 15" id="KW-0326">Glycosidase</keyword>
<accession>A0A3S8RMQ4</accession>
<comment type="function">
    <text evidence="15">Involved in base excision repair of DNA damaged by oxidation or by mutagenic agents. Acts as DNA glycosylase that recognizes and removes damaged bases. Has a preference for oxidized purines, such as 7,8-dihydro-8-oxoguanine (8-oxoG). Has AP (apurinic/apyrimidinic) lyase activity and introduces nicks in the DNA strand. Cleaves the DNA backbone by beta-delta elimination to generate a single-strand break at the site of the removed base with both 3'- and 5'-phosphates.</text>
</comment>
<dbReference type="SMART" id="SM01232">
    <property type="entry name" value="H2TH"/>
    <property type="match status" value="1"/>
</dbReference>
<keyword evidence="12 15" id="KW-0511">Multifunctional enzyme</keyword>
<keyword evidence="8 15" id="KW-0862">Zinc</keyword>
<dbReference type="RefSeq" id="WP_125164384.1">
    <property type="nucleotide sequence ID" value="NZ_CP034234.1"/>
</dbReference>
<comment type="cofactor">
    <cofactor evidence="15">
        <name>Zn(2+)</name>
        <dbReference type="ChEBI" id="CHEBI:29105"/>
    </cofactor>
    <text evidence="15">Binds 1 zinc ion per subunit.</text>
</comment>
<dbReference type="CDD" id="cd08966">
    <property type="entry name" value="EcFpg-like_N"/>
    <property type="match status" value="1"/>
</dbReference>
<dbReference type="SUPFAM" id="SSF46946">
    <property type="entry name" value="S13-like H2TH domain"/>
    <property type="match status" value="1"/>
</dbReference>
<dbReference type="Gene3D" id="3.20.190.10">
    <property type="entry name" value="MutM-like, N-terminal"/>
    <property type="match status" value="1"/>
</dbReference>
<dbReference type="GO" id="GO:0006284">
    <property type="term" value="P:base-excision repair"/>
    <property type="evidence" value="ECO:0007669"/>
    <property type="project" value="InterPro"/>
</dbReference>
<dbReference type="PANTHER" id="PTHR22993">
    <property type="entry name" value="FORMAMIDOPYRIMIDINE-DNA GLYCOSYLASE"/>
    <property type="match status" value="1"/>
</dbReference>
<sequence>MPELPEVETIVRTLEKSLKGKRIISINFIYPKLLETQSEYPLEALEGTYFKDFHRRGKYLWFEMSNGLHWILHLRMEGKFHLYDEVKVPSKHTHCVINFDGGTIHYLDTRKFSRMAVVSDPIRYLETKNLGFEPFDPNLSGDYLYQKIHQSNRVMKTILLDQSIIAGIGNIYADEILFEAQIHPLTTGSKISKKQCDMIVETAQVILMNAIKAGGTTIRSYTSSLNVTGRFQVNLNAYGKAGEPCSRCGKTLERIVVSGRSTVFCGKCQKVRR</sequence>
<organism evidence="18 19">
    <name type="scientific">Erysipelothrix piscisicarius</name>
    <dbReference type="NCBI Taxonomy" id="2485784"/>
    <lineage>
        <taxon>Bacteria</taxon>
        <taxon>Bacillati</taxon>
        <taxon>Bacillota</taxon>
        <taxon>Erysipelotrichia</taxon>
        <taxon>Erysipelotrichales</taxon>
        <taxon>Erysipelotrichaceae</taxon>
        <taxon>Erysipelothrix</taxon>
    </lineage>
</organism>
<evidence type="ECO:0000313" key="19">
    <source>
        <dbReference type="Proteomes" id="UP000278804"/>
    </source>
</evidence>
<dbReference type="EC" id="4.2.99.18" evidence="15"/>
<dbReference type="NCBIfam" id="TIGR00577">
    <property type="entry name" value="fpg"/>
    <property type="match status" value="1"/>
</dbReference>
<comment type="subunit">
    <text evidence="3 15">Monomer.</text>
</comment>
<dbReference type="PANTHER" id="PTHR22993:SF9">
    <property type="entry name" value="FORMAMIDOPYRIMIDINE-DNA GLYCOSYLASE"/>
    <property type="match status" value="1"/>
</dbReference>
<evidence type="ECO:0000256" key="14">
    <source>
        <dbReference type="ARBA" id="ARBA00044632"/>
    </source>
</evidence>
<dbReference type="GO" id="GO:0008270">
    <property type="term" value="F:zinc ion binding"/>
    <property type="evidence" value="ECO:0007669"/>
    <property type="project" value="UniProtKB-UniRule"/>
</dbReference>
<feature type="binding site" evidence="15">
    <location>
        <position position="110"/>
    </location>
    <ligand>
        <name>DNA</name>
        <dbReference type="ChEBI" id="CHEBI:16991"/>
    </ligand>
</feature>
<evidence type="ECO:0000256" key="15">
    <source>
        <dbReference type="HAMAP-Rule" id="MF_00103"/>
    </source>
</evidence>
<dbReference type="Pfam" id="PF06831">
    <property type="entry name" value="H2TH"/>
    <property type="match status" value="1"/>
</dbReference>
<feature type="active site" description="Proton donor; for delta-elimination activity" evidence="15">
    <location>
        <position position="260"/>
    </location>
</feature>
<dbReference type="PROSITE" id="PS51068">
    <property type="entry name" value="FPG_CAT"/>
    <property type="match status" value="1"/>
</dbReference>
<dbReference type="InterPro" id="IPR010663">
    <property type="entry name" value="Znf_FPG/IleRS"/>
</dbReference>
<dbReference type="KEGG" id="eri:EEI45_05095"/>
<evidence type="ECO:0000259" key="16">
    <source>
        <dbReference type="PROSITE" id="PS51066"/>
    </source>
</evidence>
<dbReference type="HAMAP" id="MF_00103">
    <property type="entry name" value="Fapy_DNA_glycosyl"/>
    <property type="match status" value="1"/>
</dbReference>
<proteinExistence type="inferred from homology"/>
<keyword evidence="5 15" id="KW-0227">DNA damage</keyword>
<protein>
    <recommendedName>
        <fullName evidence="15">Formamidopyrimidine-DNA glycosylase</fullName>
        <shortName evidence="15">Fapy-DNA glycosylase</shortName>
        <ecNumber evidence="15">3.2.2.23</ecNumber>
    </recommendedName>
    <alternativeName>
        <fullName evidence="15">DNA-(apurinic or apyrimidinic site) lyase MutM</fullName>
        <shortName evidence="15">AP lyase MutM</shortName>
        <ecNumber evidence="15">4.2.99.18</ecNumber>
    </alternativeName>
</protein>
<dbReference type="GO" id="GO:0034039">
    <property type="term" value="F:8-oxo-7,8-dihydroguanine DNA N-glycosylase activity"/>
    <property type="evidence" value="ECO:0007669"/>
    <property type="project" value="TreeGrafter"/>
</dbReference>
<evidence type="ECO:0000256" key="10">
    <source>
        <dbReference type="ARBA" id="ARBA00023204"/>
    </source>
</evidence>
<keyword evidence="11 15" id="KW-0456">Lyase</keyword>
<dbReference type="GO" id="GO:0140078">
    <property type="term" value="F:class I DNA-(apurinic or apyrimidinic site) endonuclease activity"/>
    <property type="evidence" value="ECO:0007669"/>
    <property type="project" value="UniProtKB-EC"/>
</dbReference>
<evidence type="ECO:0000256" key="5">
    <source>
        <dbReference type="ARBA" id="ARBA00022763"/>
    </source>
</evidence>
<dbReference type="Gene3D" id="1.10.8.50">
    <property type="match status" value="1"/>
</dbReference>
<feature type="binding site" evidence="15">
    <location>
        <position position="92"/>
    </location>
    <ligand>
        <name>DNA</name>
        <dbReference type="ChEBI" id="CHEBI:16991"/>
    </ligand>
</feature>
<dbReference type="EC" id="3.2.2.23" evidence="15"/>
<feature type="active site" description="Schiff-base intermediate with DNA" evidence="15">
    <location>
        <position position="2"/>
    </location>
</feature>
<comment type="similarity">
    <text evidence="2 15">Belongs to the FPG family.</text>
</comment>
<dbReference type="PROSITE" id="PS01242">
    <property type="entry name" value="ZF_FPG_1"/>
    <property type="match status" value="1"/>
</dbReference>
<evidence type="ECO:0000259" key="17">
    <source>
        <dbReference type="PROSITE" id="PS51068"/>
    </source>
</evidence>
<dbReference type="InterPro" id="IPR000214">
    <property type="entry name" value="Znf_DNA_glyclase/AP_lyase"/>
</dbReference>
<dbReference type="AlphaFoldDB" id="A0A3S8RMQ4"/>
<evidence type="ECO:0000256" key="1">
    <source>
        <dbReference type="ARBA" id="ARBA00001668"/>
    </source>
</evidence>
<name>A0A3S8RMQ4_9FIRM</name>
<dbReference type="NCBIfam" id="NF002211">
    <property type="entry name" value="PRK01103.1"/>
    <property type="match status" value="1"/>
</dbReference>
<evidence type="ECO:0000256" key="3">
    <source>
        <dbReference type="ARBA" id="ARBA00011245"/>
    </source>
</evidence>
<evidence type="ECO:0000256" key="7">
    <source>
        <dbReference type="ARBA" id="ARBA00022801"/>
    </source>
</evidence>
<keyword evidence="4 15" id="KW-0479">Metal-binding</keyword>
<keyword evidence="19" id="KW-1185">Reference proteome</keyword>
<dbReference type="SMART" id="SM00898">
    <property type="entry name" value="Fapy_DNA_glyco"/>
    <property type="match status" value="1"/>
</dbReference>
<evidence type="ECO:0000256" key="13">
    <source>
        <dbReference type="ARBA" id="ARBA00023295"/>
    </source>
</evidence>
<evidence type="ECO:0000256" key="6">
    <source>
        <dbReference type="ARBA" id="ARBA00022771"/>
    </source>
</evidence>
<dbReference type="Pfam" id="PF06827">
    <property type="entry name" value="zf-FPG_IleRS"/>
    <property type="match status" value="1"/>
</dbReference>
<dbReference type="GO" id="GO:0003684">
    <property type="term" value="F:damaged DNA binding"/>
    <property type="evidence" value="ECO:0007669"/>
    <property type="project" value="InterPro"/>
</dbReference>
<evidence type="ECO:0000256" key="11">
    <source>
        <dbReference type="ARBA" id="ARBA00023239"/>
    </source>
</evidence>
<dbReference type="InterPro" id="IPR020629">
    <property type="entry name" value="FPG_Glyclase"/>
</dbReference>
<evidence type="ECO:0000256" key="9">
    <source>
        <dbReference type="ARBA" id="ARBA00023125"/>
    </source>
</evidence>
<dbReference type="InterPro" id="IPR015887">
    <property type="entry name" value="DNA_glyclase_Znf_dom_DNA_BS"/>
</dbReference>
<dbReference type="InterPro" id="IPR012319">
    <property type="entry name" value="FPG_cat"/>
</dbReference>
<dbReference type="InterPro" id="IPR035937">
    <property type="entry name" value="FPG_N"/>
</dbReference>
<keyword evidence="7 15" id="KW-0378">Hydrolase</keyword>
<evidence type="ECO:0000313" key="18">
    <source>
        <dbReference type="EMBL" id="AZK44206.1"/>
    </source>
</evidence>
<dbReference type="GO" id="GO:0003690">
    <property type="term" value="F:double-stranded DNA binding"/>
    <property type="evidence" value="ECO:0007669"/>
    <property type="project" value="UniProtKB-ARBA"/>
</dbReference>
<feature type="domain" description="Formamidopyrimidine-DNA glycosylase catalytic" evidence="17">
    <location>
        <begin position="2"/>
        <end position="113"/>
    </location>
</feature>
<feature type="domain" description="FPG-type" evidence="16">
    <location>
        <begin position="236"/>
        <end position="270"/>
    </location>
</feature>
<dbReference type="InterPro" id="IPR015886">
    <property type="entry name" value="H2TH_FPG"/>
</dbReference>
<dbReference type="Proteomes" id="UP000278804">
    <property type="component" value="Chromosome"/>
</dbReference>
<feature type="active site" description="Proton donor" evidence="15">
    <location>
        <position position="3"/>
    </location>
</feature>
<dbReference type="PROSITE" id="PS51066">
    <property type="entry name" value="ZF_FPG_2"/>
    <property type="match status" value="1"/>
</dbReference>
<comment type="catalytic activity">
    <reaction evidence="1 15">
        <text>Hydrolysis of DNA containing ring-opened 7-methylguanine residues, releasing 2,6-diamino-4-hydroxy-5-(N-methyl)formamidopyrimidine.</text>
        <dbReference type="EC" id="3.2.2.23"/>
    </reaction>
</comment>
<evidence type="ECO:0000256" key="8">
    <source>
        <dbReference type="ARBA" id="ARBA00022833"/>
    </source>
</evidence>
<dbReference type="FunFam" id="1.10.8.50:FF:000003">
    <property type="entry name" value="Formamidopyrimidine-DNA glycosylase"/>
    <property type="match status" value="1"/>
</dbReference>
<comment type="caution">
    <text evidence="15">Lacks conserved residue(s) required for the propagation of feature annotation.</text>
</comment>